<gene>
    <name evidence="6" type="ORF">UFOPK1827_01716</name>
    <name evidence="7" type="ORF">UFOPK3708_00951</name>
</gene>
<evidence type="ECO:0000256" key="3">
    <source>
        <dbReference type="ARBA" id="ARBA00022801"/>
    </source>
</evidence>
<dbReference type="GO" id="GO:0005975">
    <property type="term" value="P:carbohydrate metabolic process"/>
    <property type="evidence" value="ECO:0007669"/>
    <property type="project" value="InterPro"/>
</dbReference>
<keyword evidence="4" id="KW-0326">Glycosidase</keyword>
<comment type="pathway">
    <text evidence="1">Glycan metabolism; L-arabinan degradation.</text>
</comment>
<dbReference type="EMBL" id="CAFBNA010000050">
    <property type="protein sequence ID" value="CAB4932957.1"/>
    <property type="molecule type" value="Genomic_DNA"/>
</dbReference>
<accession>A0A6J7IRZ1</accession>
<dbReference type="PANTHER" id="PTHR43301:SF3">
    <property type="entry name" value="ARABINAN ENDO-1,5-ALPHA-L-ARABINOSIDASE A-RELATED"/>
    <property type="match status" value="1"/>
</dbReference>
<feature type="compositionally biased region" description="Low complexity" evidence="5">
    <location>
        <begin position="33"/>
        <end position="55"/>
    </location>
</feature>
<evidence type="ECO:0000256" key="1">
    <source>
        <dbReference type="ARBA" id="ARBA00004834"/>
    </source>
</evidence>
<dbReference type="AlphaFoldDB" id="A0A6J7IRZ1"/>
<dbReference type="InterPro" id="IPR023296">
    <property type="entry name" value="Glyco_hydro_beta-prop_sf"/>
</dbReference>
<evidence type="ECO:0000256" key="4">
    <source>
        <dbReference type="ARBA" id="ARBA00023295"/>
    </source>
</evidence>
<organism evidence="7">
    <name type="scientific">freshwater metagenome</name>
    <dbReference type="NCBI Taxonomy" id="449393"/>
    <lineage>
        <taxon>unclassified sequences</taxon>
        <taxon>metagenomes</taxon>
        <taxon>ecological metagenomes</taxon>
    </lineage>
</organism>
<evidence type="ECO:0000313" key="7">
    <source>
        <dbReference type="EMBL" id="CAB4932957.1"/>
    </source>
</evidence>
<dbReference type="CDD" id="cd08999">
    <property type="entry name" value="GH43_ABN-like"/>
    <property type="match status" value="1"/>
</dbReference>
<sequence length="373" mass="38702">MNSIQGTRRLGLLATAVLAIVLATVSLAACGGKSGSSSPPTTANPTAGAPAPTNPVDARKPINPNNAPVVGQLYPAASAFQTGIPVMDGNFADPFVLIIGTTAYAYATNIANANIPVGELNTTTQMGQFLGDALPTLPSWSKPGYVWAPSVYDRGDGTYVMFYDTIYGYPGHQCISAATSTNPAGPFVDNSSAPLVCPLDLGGAIDASMIKVNGTPYVIYKSDGNCCSLPTTIFSQQLNSDLLSVTGSPTALITNDQAWEADVVEGPEMIQVGSQLWLFYSANDWNTANYGVGYAKCASITGPCTKPTSSALFTSTPDAVGTGGQTFIVLGTKAGMAYHGWMPGQVNTSTGERRLYTGTIDFSSGVPVLVAYK</sequence>
<dbReference type="EMBL" id="CAEZUO010000112">
    <property type="protein sequence ID" value="CAB4617510.1"/>
    <property type="molecule type" value="Genomic_DNA"/>
</dbReference>
<evidence type="ECO:0000256" key="2">
    <source>
        <dbReference type="ARBA" id="ARBA00009865"/>
    </source>
</evidence>
<reference evidence="7" key="1">
    <citation type="submission" date="2020-05" db="EMBL/GenBank/DDBJ databases">
        <authorList>
            <person name="Chiriac C."/>
            <person name="Salcher M."/>
            <person name="Ghai R."/>
            <person name="Kavagutti S V."/>
        </authorList>
    </citation>
    <scope>NUCLEOTIDE SEQUENCE</scope>
</reference>
<comment type="similarity">
    <text evidence="2">Belongs to the glycosyl hydrolase 43 family.</text>
</comment>
<dbReference type="InterPro" id="IPR006710">
    <property type="entry name" value="Glyco_hydro_43"/>
</dbReference>
<dbReference type="PANTHER" id="PTHR43301">
    <property type="entry name" value="ARABINAN ENDO-1,5-ALPHA-L-ARABINOSIDASE"/>
    <property type="match status" value="1"/>
</dbReference>
<evidence type="ECO:0000313" key="6">
    <source>
        <dbReference type="EMBL" id="CAB4617510.1"/>
    </source>
</evidence>
<protein>
    <submittedName>
        <fullName evidence="7">Unannotated protein</fullName>
    </submittedName>
</protein>
<dbReference type="Gene3D" id="2.115.10.20">
    <property type="entry name" value="Glycosyl hydrolase domain, family 43"/>
    <property type="match status" value="1"/>
</dbReference>
<dbReference type="Pfam" id="PF04616">
    <property type="entry name" value="Glyco_hydro_43"/>
    <property type="match status" value="1"/>
</dbReference>
<dbReference type="SUPFAM" id="SSF75005">
    <property type="entry name" value="Arabinanase/levansucrase/invertase"/>
    <property type="match status" value="1"/>
</dbReference>
<dbReference type="GO" id="GO:0004553">
    <property type="term" value="F:hydrolase activity, hydrolyzing O-glycosyl compounds"/>
    <property type="evidence" value="ECO:0007669"/>
    <property type="project" value="InterPro"/>
</dbReference>
<keyword evidence="3" id="KW-0378">Hydrolase</keyword>
<proteinExistence type="inferred from homology"/>
<name>A0A6J7IRZ1_9ZZZZ</name>
<dbReference type="InterPro" id="IPR050727">
    <property type="entry name" value="GH43_arabinanases"/>
</dbReference>
<feature type="region of interest" description="Disordered" evidence="5">
    <location>
        <begin position="33"/>
        <end position="62"/>
    </location>
</feature>
<evidence type="ECO:0000256" key="5">
    <source>
        <dbReference type="SAM" id="MobiDB-lite"/>
    </source>
</evidence>